<dbReference type="Proteomes" id="UP000020529">
    <property type="component" value="Unassembled WGS sequence"/>
</dbReference>
<proteinExistence type="inferred from homology"/>
<dbReference type="FunFam" id="3.20.20.10:FF:000024">
    <property type="entry name" value="Pyridoxal phosphate homeostasis protein"/>
    <property type="match status" value="1"/>
</dbReference>
<dbReference type="NCBIfam" id="TIGR00044">
    <property type="entry name" value="YggS family pyridoxal phosphate-dependent enzyme"/>
    <property type="match status" value="1"/>
</dbReference>
<reference evidence="6 7" key="1">
    <citation type="submission" date="2014-02" db="EMBL/GenBank/DDBJ databases">
        <authorList>
            <person name="Sears C."/>
            <person name="Carroll K."/>
            <person name="Sack B.R."/>
            <person name="Qadri F."/>
            <person name="Myers L.L."/>
            <person name="Chung G.-T."/>
            <person name="Escheverria P."/>
            <person name="Fraser C.M."/>
            <person name="Sadzewicz L."/>
            <person name="Shefchek K.A."/>
            <person name="Tallon L."/>
            <person name="Das S.P."/>
            <person name="Daugherty S."/>
            <person name="Mongodin E.F."/>
        </authorList>
    </citation>
    <scope>NUCLEOTIDE SEQUENCE [LARGE SCALE GENOMIC DNA]</scope>
    <source>
        <strain evidence="7">3988T(B)14</strain>
    </source>
</reference>
<evidence type="ECO:0000259" key="5">
    <source>
        <dbReference type="Pfam" id="PF01168"/>
    </source>
</evidence>
<keyword evidence="1 2" id="KW-0663">Pyridoxal phosphate</keyword>
<feature type="modified residue" description="N6-(pyridoxal phosphate)lysine" evidence="2 3">
    <location>
        <position position="25"/>
    </location>
</feature>
<feature type="domain" description="Alanine racemase N-terminal" evidence="5">
    <location>
        <begin position="3"/>
        <end position="219"/>
    </location>
</feature>
<evidence type="ECO:0000256" key="3">
    <source>
        <dbReference type="PIRSR" id="PIRSR004848-1"/>
    </source>
</evidence>
<dbReference type="Gene3D" id="3.20.20.10">
    <property type="entry name" value="Alanine racemase"/>
    <property type="match status" value="1"/>
</dbReference>
<dbReference type="GO" id="GO:0030170">
    <property type="term" value="F:pyridoxal phosphate binding"/>
    <property type="evidence" value="ECO:0007669"/>
    <property type="project" value="UniProtKB-UniRule"/>
</dbReference>
<dbReference type="InterPro" id="IPR001608">
    <property type="entry name" value="Ala_racemase_N"/>
</dbReference>
<dbReference type="CDD" id="cd00635">
    <property type="entry name" value="PLPDE_III_YBL036c_like"/>
    <property type="match status" value="1"/>
</dbReference>
<dbReference type="HAMAP" id="MF_02087">
    <property type="entry name" value="PLP_homeostasis"/>
    <property type="match status" value="1"/>
</dbReference>
<evidence type="ECO:0000256" key="4">
    <source>
        <dbReference type="RuleBase" id="RU004514"/>
    </source>
</evidence>
<comment type="function">
    <text evidence="2">Pyridoxal 5'-phosphate (PLP)-binding protein, which is involved in PLP homeostasis.</text>
</comment>
<dbReference type="PANTHER" id="PTHR10146:SF14">
    <property type="entry name" value="PYRIDOXAL PHOSPHATE HOMEOSTASIS PROTEIN"/>
    <property type="match status" value="1"/>
</dbReference>
<name>A0A015SNM6_BACFG</name>
<accession>A0A015SNM6</accession>
<dbReference type="PATRIC" id="fig|1339315.3.peg.3101"/>
<comment type="similarity">
    <text evidence="2 4">Belongs to the pyridoxal phosphate-binding protein YggS/PROSC family.</text>
</comment>
<gene>
    <name evidence="6" type="ORF">M124_2393</name>
</gene>
<evidence type="ECO:0000256" key="2">
    <source>
        <dbReference type="HAMAP-Rule" id="MF_02087"/>
    </source>
</evidence>
<dbReference type="Pfam" id="PF01168">
    <property type="entry name" value="Ala_racemase_N"/>
    <property type="match status" value="1"/>
</dbReference>
<dbReference type="EMBL" id="JGCY01000341">
    <property type="protein sequence ID" value="EXY73824.1"/>
    <property type="molecule type" value="Genomic_DNA"/>
</dbReference>
<evidence type="ECO:0000313" key="7">
    <source>
        <dbReference type="Proteomes" id="UP000020529"/>
    </source>
</evidence>
<dbReference type="SUPFAM" id="SSF51419">
    <property type="entry name" value="PLP-binding barrel"/>
    <property type="match status" value="1"/>
</dbReference>
<comment type="caution">
    <text evidence="6">The sequence shown here is derived from an EMBL/GenBank/DDBJ whole genome shotgun (WGS) entry which is preliminary data.</text>
</comment>
<protein>
    <recommendedName>
        <fullName evidence="2">Pyridoxal phosphate homeostasis protein</fullName>
        <shortName evidence="2">PLP homeostasis protein</shortName>
    </recommendedName>
</protein>
<organism evidence="6 7">
    <name type="scientific">Bacteroides fragilis str. 3988T(B)14</name>
    <dbReference type="NCBI Taxonomy" id="1339315"/>
    <lineage>
        <taxon>Bacteria</taxon>
        <taxon>Pseudomonadati</taxon>
        <taxon>Bacteroidota</taxon>
        <taxon>Bacteroidia</taxon>
        <taxon>Bacteroidales</taxon>
        <taxon>Bacteroidaceae</taxon>
        <taxon>Bacteroides</taxon>
    </lineage>
</organism>
<dbReference type="InterPro" id="IPR029066">
    <property type="entry name" value="PLP-binding_barrel"/>
</dbReference>
<dbReference type="PIRSF" id="PIRSF004848">
    <property type="entry name" value="YBL036c_PLPDEIII"/>
    <property type="match status" value="1"/>
</dbReference>
<evidence type="ECO:0000256" key="1">
    <source>
        <dbReference type="ARBA" id="ARBA00022898"/>
    </source>
</evidence>
<evidence type="ECO:0000313" key="6">
    <source>
        <dbReference type="EMBL" id="EXY73824.1"/>
    </source>
</evidence>
<dbReference type="PANTHER" id="PTHR10146">
    <property type="entry name" value="PROLINE SYNTHETASE CO-TRANSCRIBED BACTERIAL HOMOLOG PROTEIN"/>
    <property type="match status" value="1"/>
</dbReference>
<dbReference type="RefSeq" id="WP_005788686.1">
    <property type="nucleotide sequence ID" value="NZ_JGCY01000341.1"/>
</dbReference>
<sequence length="222" mass="25450">MNVTDNLKQVLAELPSGVRLVAVSKFHPNEAIEEAYRAGQRIFGESKVQEMTGKYESLPKDIEWHFIGHLQTNKIKYMAPYVSMIHGIDSYKLLAEVNKQAIKAERVIRCLLQIHIAQEETKFGFSFDECKEMLNAAEWKALANIQICGLMGMATNTDSKEQIEREFRSLNCFFHEVKKQYFANEPTFCELSMGMSHDYHLAIKEGSTLVRVGSKIFGERVY</sequence>
<dbReference type="InterPro" id="IPR011078">
    <property type="entry name" value="PyrdxlP_homeostasis"/>
</dbReference>
<comment type="cofactor">
    <cofactor evidence="3">
        <name>pyridoxal 5'-phosphate</name>
        <dbReference type="ChEBI" id="CHEBI:597326"/>
    </cofactor>
</comment>
<dbReference type="AlphaFoldDB" id="A0A015SNM6"/>